<dbReference type="PANTHER" id="PTHR37299:SF1">
    <property type="entry name" value="STAGE 0 SPORULATION PROTEIN A HOMOLOG"/>
    <property type="match status" value="1"/>
</dbReference>
<comment type="caution">
    <text evidence="6">The sequence shown here is derived from an EMBL/GenBank/DDBJ whole genome shotgun (WGS) entry which is preliminary data.</text>
</comment>
<dbReference type="Gene3D" id="3.40.50.2300">
    <property type="match status" value="1"/>
</dbReference>
<dbReference type="Pfam" id="PF04397">
    <property type="entry name" value="LytTR"/>
    <property type="match status" value="1"/>
</dbReference>
<evidence type="ECO:0000256" key="2">
    <source>
        <dbReference type="ARBA" id="ARBA00024867"/>
    </source>
</evidence>
<sequence>MLRAIIADDDIGAADDLRDILKTDPRIISIEVVTSFESLAKQLFLSSANVVFLDVEMGDEQNAIQAILPILADTKVEVIPYTGNSSYASDGYDVRAVDFIQKPASERRVHRAITRVVERLYQKIDLNSLKKETTIMFRTKDSYRCVPFQDISFIETSKTSGVLFHLSDNIIIQSTEELSELIPRLLLYPSMMRTHRSYVVNLEQIDSASRGDKSIVLRFRGLRGKDAIVSEKYVLEFRKRFHVR</sequence>
<keyword evidence="7" id="KW-1185">Reference proteome</keyword>
<dbReference type="SUPFAM" id="SSF52172">
    <property type="entry name" value="CheY-like"/>
    <property type="match status" value="1"/>
</dbReference>
<dbReference type="InterPro" id="IPR001789">
    <property type="entry name" value="Sig_transdc_resp-reg_receiver"/>
</dbReference>
<evidence type="ECO:0000313" key="7">
    <source>
        <dbReference type="Proteomes" id="UP000471031"/>
    </source>
</evidence>
<evidence type="ECO:0000259" key="4">
    <source>
        <dbReference type="PROSITE" id="PS50110"/>
    </source>
</evidence>
<name>A0A845LBI5_HELGE</name>
<feature type="domain" description="Response regulatory" evidence="4">
    <location>
        <begin position="3"/>
        <end position="117"/>
    </location>
</feature>
<organism evidence="6 7">
    <name type="scientific">Heliomicrobium gestii</name>
    <name type="common">Heliobacterium gestii</name>
    <dbReference type="NCBI Taxonomy" id="2699"/>
    <lineage>
        <taxon>Bacteria</taxon>
        <taxon>Bacillati</taxon>
        <taxon>Bacillota</taxon>
        <taxon>Clostridia</taxon>
        <taxon>Eubacteriales</taxon>
        <taxon>Heliobacteriaceae</taxon>
        <taxon>Heliomicrobium</taxon>
    </lineage>
</organism>
<feature type="modified residue" description="4-aspartylphosphate" evidence="3">
    <location>
        <position position="54"/>
    </location>
</feature>
<dbReference type="Proteomes" id="UP000471031">
    <property type="component" value="Unassembled WGS sequence"/>
</dbReference>
<dbReference type="EMBL" id="WXEX01000013">
    <property type="protein sequence ID" value="MZP44157.1"/>
    <property type="molecule type" value="Genomic_DNA"/>
</dbReference>
<evidence type="ECO:0000313" key="6">
    <source>
        <dbReference type="EMBL" id="MZP44157.1"/>
    </source>
</evidence>
<dbReference type="Gene3D" id="2.40.50.1020">
    <property type="entry name" value="LytTr DNA-binding domain"/>
    <property type="match status" value="1"/>
</dbReference>
<evidence type="ECO:0000256" key="3">
    <source>
        <dbReference type="PROSITE-ProRule" id="PRU00169"/>
    </source>
</evidence>
<dbReference type="GO" id="GO:0000156">
    <property type="term" value="F:phosphorelay response regulator activity"/>
    <property type="evidence" value="ECO:0007669"/>
    <property type="project" value="InterPro"/>
</dbReference>
<evidence type="ECO:0000259" key="5">
    <source>
        <dbReference type="PROSITE" id="PS50930"/>
    </source>
</evidence>
<dbReference type="InterPro" id="IPR011006">
    <property type="entry name" value="CheY-like_superfamily"/>
</dbReference>
<proteinExistence type="predicted"/>
<gene>
    <name evidence="6" type="ORF">GTO89_14055</name>
</gene>
<dbReference type="InterPro" id="IPR046947">
    <property type="entry name" value="LytR-like"/>
</dbReference>
<comment type="function">
    <text evidence="2">May play the central regulatory role in sporulation. It may be an element of the effector pathway responsible for the activation of sporulation genes in response to nutritional stress. Spo0A may act in concert with spo0H (a sigma factor) to control the expression of some genes that are critical to the sporulation process.</text>
</comment>
<dbReference type="RefSeq" id="WP_161262728.1">
    <property type="nucleotide sequence ID" value="NZ_JAFBDC010000012.1"/>
</dbReference>
<dbReference type="SMART" id="SM00850">
    <property type="entry name" value="LytTR"/>
    <property type="match status" value="1"/>
</dbReference>
<dbReference type="SMART" id="SM00448">
    <property type="entry name" value="REC"/>
    <property type="match status" value="1"/>
</dbReference>
<feature type="domain" description="HTH LytTR-type" evidence="5">
    <location>
        <begin position="135"/>
        <end position="243"/>
    </location>
</feature>
<reference evidence="6 7" key="1">
    <citation type="submission" date="2020-01" db="EMBL/GenBank/DDBJ databases">
        <title>Whole genome sequence of Heliobacterium gestii DSM 11169.</title>
        <authorList>
            <person name="Kyndt J.A."/>
            <person name="Meyer T.E."/>
        </authorList>
    </citation>
    <scope>NUCLEOTIDE SEQUENCE [LARGE SCALE GENOMIC DNA]</scope>
    <source>
        <strain evidence="6 7">DSM 11169</strain>
    </source>
</reference>
<dbReference type="GO" id="GO:0003677">
    <property type="term" value="F:DNA binding"/>
    <property type="evidence" value="ECO:0007669"/>
    <property type="project" value="InterPro"/>
</dbReference>
<evidence type="ECO:0000256" key="1">
    <source>
        <dbReference type="ARBA" id="ARBA00018672"/>
    </source>
</evidence>
<dbReference type="PROSITE" id="PS50110">
    <property type="entry name" value="RESPONSE_REGULATORY"/>
    <property type="match status" value="1"/>
</dbReference>
<keyword evidence="3" id="KW-0597">Phosphoprotein</keyword>
<accession>A0A845LBI5</accession>
<dbReference type="PANTHER" id="PTHR37299">
    <property type="entry name" value="TRANSCRIPTIONAL REGULATOR-RELATED"/>
    <property type="match status" value="1"/>
</dbReference>
<dbReference type="AlphaFoldDB" id="A0A845LBI5"/>
<dbReference type="InterPro" id="IPR007492">
    <property type="entry name" value="LytTR_DNA-bd_dom"/>
</dbReference>
<protein>
    <recommendedName>
        <fullName evidence="1">Stage 0 sporulation protein A homolog</fullName>
    </recommendedName>
</protein>
<dbReference type="Pfam" id="PF00072">
    <property type="entry name" value="Response_reg"/>
    <property type="match status" value="1"/>
</dbReference>
<dbReference type="PROSITE" id="PS50930">
    <property type="entry name" value="HTH_LYTTR"/>
    <property type="match status" value="1"/>
</dbReference>
<dbReference type="OrthoDB" id="9779387at2"/>